<name>A0A839QJ82_9MICC</name>
<dbReference type="GO" id="GO:0016788">
    <property type="term" value="F:hydrolase activity, acting on ester bonds"/>
    <property type="evidence" value="ECO:0007669"/>
    <property type="project" value="InterPro"/>
</dbReference>
<evidence type="ECO:0000313" key="3">
    <source>
        <dbReference type="EMBL" id="MBB2994804.1"/>
    </source>
</evidence>
<dbReference type="Gene3D" id="3.40.50.1110">
    <property type="entry name" value="SGNH hydrolase"/>
    <property type="match status" value="1"/>
</dbReference>
<feature type="domain" description="SGNH hydrolase-type esterase" evidence="2">
    <location>
        <begin position="59"/>
        <end position="274"/>
    </location>
</feature>
<dbReference type="PANTHER" id="PTHR37981">
    <property type="entry name" value="LIPASE 2"/>
    <property type="match status" value="1"/>
</dbReference>
<dbReference type="RefSeq" id="WP_183510139.1">
    <property type="nucleotide sequence ID" value="NZ_BAABGK010000036.1"/>
</dbReference>
<proteinExistence type="predicted"/>
<dbReference type="PANTHER" id="PTHR37981:SF1">
    <property type="entry name" value="SGNH HYDROLASE-TYPE ESTERASE DOMAIN-CONTAINING PROTEIN"/>
    <property type="match status" value="1"/>
</dbReference>
<gene>
    <name evidence="3" type="ORF">E9229_000995</name>
</gene>
<organism evidence="3 4">
    <name type="scientific">Paeniglutamicibacter cryotolerans</name>
    <dbReference type="NCBI Taxonomy" id="670079"/>
    <lineage>
        <taxon>Bacteria</taxon>
        <taxon>Bacillati</taxon>
        <taxon>Actinomycetota</taxon>
        <taxon>Actinomycetes</taxon>
        <taxon>Micrococcales</taxon>
        <taxon>Micrococcaceae</taxon>
        <taxon>Paeniglutamicibacter</taxon>
    </lineage>
</organism>
<dbReference type="Pfam" id="PF13472">
    <property type="entry name" value="Lipase_GDSL_2"/>
    <property type="match status" value="1"/>
</dbReference>
<accession>A0A839QJ82</accession>
<comment type="caution">
    <text evidence="3">The sequence shown here is derived from an EMBL/GenBank/DDBJ whole genome shotgun (WGS) entry which is preliminary data.</text>
</comment>
<keyword evidence="1" id="KW-1015">Disulfide bond</keyword>
<evidence type="ECO:0000256" key="1">
    <source>
        <dbReference type="PIRSR" id="PIRSR637460-2"/>
    </source>
</evidence>
<evidence type="ECO:0000313" key="4">
    <source>
        <dbReference type="Proteomes" id="UP000523000"/>
    </source>
</evidence>
<dbReference type="SUPFAM" id="SSF52266">
    <property type="entry name" value="SGNH hydrolase"/>
    <property type="match status" value="1"/>
</dbReference>
<feature type="disulfide bond" evidence="1">
    <location>
        <begin position="182"/>
        <end position="237"/>
    </location>
</feature>
<dbReference type="Proteomes" id="UP000523000">
    <property type="component" value="Unassembled WGS sequence"/>
</dbReference>
<keyword evidence="4" id="KW-1185">Reference proteome</keyword>
<evidence type="ECO:0000259" key="2">
    <source>
        <dbReference type="Pfam" id="PF13472"/>
    </source>
</evidence>
<dbReference type="InterPro" id="IPR036514">
    <property type="entry name" value="SGNH_hydro_sf"/>
</dbReference>
<dbReference type="GO" id="GO:0006629">
    <property type="term" value="P:lipid metabolic process"/>
    <property type="evidence" value="ECO:0007669"/>
    <property type="project" value="TreeGrafter"/>
</dbReference>
<sequence>MSRWLRATALMLACATVLLVSPALIGLGTRIADPATETQSVQARLRATPEEVLAGIDGPSDTRSVVACSRATVADFSGTAEHLLPGRREFPNQLAAIRARRPDVVVLLVGANDIGFPELLDDCLVREAFDCSTDPAIASRTVGLMADLAPRLEALYTRLLDDTGAQVIVPAYPDLLDGSGACGRINGAERTCGRAVISPLNSTIAKAVDKVGRGHRDGDRLRFVPETAAALGDHGPCSDDAWINPYGVVSLLNAAGSSARAQEVLHPTATGYAALSRVLIPHLGG</sequence>
<reference evidence="3 4" key="1">
    <citation type="submission" date="2020-08" db="EMBL/GenBank/DDBJ databases">
        <title>Sequencing the genomes of 1000 actinobacteria strains.</title>
        <authorList>
            <person name="Klenk H.-P."/>
        </authorList>
    </citation>
    <scope>NUCLEOTIDE SEQUENCE [LARGE SCALE GENOMIC DNA]</scope>
    <source>
        <strain evidence="3 4">DSM 22826</strain>
    </source>
</reference>
<dbReference type="AlphaFoldDB" id="A0A839QJ82"/>
<protein>
    <submittedName>
        <fullName evidence="3">Lysophospholipase L1-like esterase</fullName>
    </submittedName>
</protein>
<feature type="disulfide bond" evidence="1">
    <location>
        <begin position="123"/>
        <end position="131"/>
    </location>
</feature>
<dbReference type="EMBL" id="JACHVS010000001">
    <property type="protein sequence ID" value="MBB2994804.1"/>
    <property type="molecule type" value="Genomic_DNA"/>
</dbReference>
<dbReference type="InterPro" id="IPR037460">
    <property type="entry name" value="SEST-like"/>
</dbReference>
<dbReference type="InterPro" id="IPR013830">
    <property type="entry name" value="SGNH_hydro"/>
</dbReference>